<evidence type="ECO:0000313" key="1">
    <source>
        <dbReference type="EMBL" id="JAH90479.1"/>
    </source>
</evidence>
<accession>A0A0E9WJA6</accession>
<sequence length="65" mass="7111">MEALQLYVHAGPSNCYDIVKAFTGSGQDPSMVTQLSHPTASLSTKLAISHQYFTYQTHIPIHCSS</sequence>
<dbReference type="AlphaFoldDB" id="A0A0E9WJA6"/>
<reference evidence="1" key="2">
    <citation type="journal article" date="2015" name="Fish Shellfish Immunol.">
        <title>Early steps in the European eel (Anguilla anguilla)-Vibrio vulnificus interaction in the gills: Role of the RtxA13 toxin.</title>
        <authorList>
            <person name="Callol A."/>
            <person name="Pajuelo D."/>
            <person name="Ebbesson L."/>
            <person name="Teles M."/>
            <person name="MacKenzie S."/>
            <person name="Amaro C."/>
        </authorList>
    </citation>
    <scope>NUCLEOTIDE SEQUENCE</scope>
</reference>
<dbReference type="EMBL" id="GBXM01018098">
    <property type="protein sequence ID" value="JAH90479.1"/>
    <property type="molecule type" value="Transcribed_RNA"/>
</dbReference>
<organism evidence="1">
    <name type="scientific">Anguilla anguilla</name>
    <name type="common">European freshwater eel</name>
    <name type="synonym">Muraena anguilla</name>
    <dbReference type="NCBI Taxonomy" id="7936"/>
    <lineage>
        <taxon>Eukaryota</taxon>
        <taxon>Metazoa</taxon>
        <taxon>Chordata</taxon>
        <taxon>Craniata</taxon>
        <taxon>Vertebrata</taxon>
        <taxon>Euteleostomi</taxon>
        <taxon>Actinopterygii</taxon>
        <taxon>Neopterygii</taxon>
        <taxon>Teleostei</taxon>
        <taxon>Anguilliformes</taxon>
        <taxon>Anguillidae</taxon>
        <taxon>Anguilla</taxon>
    </lineage>
</organism>
<reference evidence="1" key="1">
    <citation type="submission" date="2014-11" db="EMBL/GenBank/DDBJ databases">
        <authorList>
            <person name="Amaro Gonzalez C."/>
        </authorList>
    </citation>
    <scope>NUCLEOTIDE SEQUENCE</scope>
</reference>
<proteinExistence type="predicted"/>
<protein>
    <submittedName>
        <fullName evidence="1">Uncharacterized protein</fullName>
    </submittedName>
</protein>
<name>A0A0E9WJA6_ANGAN</name>